<protein>
    <submittedName>
        <fullName evidence="1">Uncharacterized protein</fullName>
    </submittedName>
</protein>
<dbReference type="Gene3D" id="1.25.40.420">
    <property type="match status" value="1"/>
</dbReference>
<proteinExistence type="predicted"/>
<dbReference type="EMBL" id="CAJEWN010001780">
    <property type="protein sequence ID" value="CAD2200005.1"/>
    <property type="molecule type" value="Genomic_DNA"/>
</dbReference>
<reference evidence="1 2" key="1">
    <citation type="submission" date="2020-08" db="EMBL/GenBank/DDBJ databases">
        <authorList>
            <person name="Koutsovoulos G."/>
            <person name="Danchin GJ E."/>
        </authorList>
    </citation>
    <scope>NUCLEOTIDE SEQUENCE [LARGE SCALE GENOMIC DNA]</scope>
</reference>
<comment type="caution">
    <text evidence="1">The sequence shown here is derived from an EMBL/GenBank/DDBJ whole genome shotgun (WGS) entry which is preliminary data.</text>
</comment>
<evidence type="ECO:0000313" key="2">
    <source>
        <dbReference type="Proteomes" id="UP000580250"/>
    </source>
</evidence>
<dbReference type="OrthoDB" id="5863680at2759"/>
<accession>A0A6V7XL36</accession>
<name>A0A6V7XL36_MELEN</name>
<organism evidence="1 2">
    <name type="scientific">Meloidogyne enterolobii</name>
    <name type="common">Root-knot nematode worm</name>
    <name type="synonym">Meloidogyne mayaguensis</name>
    <dbReference type="NCBI Taxonomy" id="390850"/>
    <lineage>
        <taxon>Eukaryota</taxon>
        <taxon>Metazoa</taxon>
        <taxon>Ecdysozoa</taxon>
        <taxon>Nematoda</taxon>
        <taxon>Chromadorea</taxon>
        <taxon>Rhabditida</taxon>
        <taxon>Tylenchina</taxon>
        <taxon>Tylenchomorpha</taxon>
        <taxon>Tylenchoidea</taxon>
        <taxon>Meloidogynidae</taxon>
        <taxon>Meloidogyninae</taxon>
        <taxon>Meloidogyne</taxon>
    </lineage>
</organism>
<gene>
    <name evidence="1" type="ORF">MENT_LOCUS53443</name>
</gene>
<sequence>MEVCEIYMASNIDAINFGKRCNFAELYHLPKLEKACFDYFSVNRNTFILTKEWNKFKTDNKDFVIRLLEGKTNF</sequence>
<dbReference type="AlphaFoldDB" id="A0A6V7XL36"/>
<dbReference type="Proteomes" id="UP000580250">
    <property type="component" value="Unassembled WGS sequence"/>
</dbReference>
<evidence type="ECO:0000313" key="1">
    <source>
        <dbReference type="EMBL" id="CAD2200005.1"/>
    </source>
</evidence>